<evidence type="ECO:0000313" key="2">
    <source>
        <dbReference type="Proteomes" id="UP001060085"/>
    </source>
</evidence>
<gene>
    <name evidence="1" type="ORF">M9H77_36680</name>
</gene>
<proteinExistence type="predicted"/>
<name>A0ACB9ZSW2_CATRO</name>
<keyword evidence="2" id="KW-1185">Reference proteome</keyword>
<protein>
    <submittedName>
        <fullName evidence="1">Uncharacterized protein</fullName>
    </submittedName>
</protein>
<dbReference type="EMBL" id="CM044708">
    <property type="protein sequence ID" value="KAI5650675.1"/>
    <property type="molecule type" value="Genomic_DNA"/>
</dbReference>
<comment type="caution">
    <text evidence="1">The sequence shown here is derived from an EMBL/GenBank/DDBJ whole genome shotgun (WGS) entry which is preliminary data.</text>
</comment>
<reference evidence="2" key="1">
    <citation type="journal article" date="2023" name="Nat. Plants">
        <title>Single-cell RNA sequencing provides a high-resolution roadmap for understanding the multicellular compartmentation of specialized metabolism.</title>
        <authorList>
            <person name="Sun S."/>
            <person name="Shen X."/>
            <person name="Li Y."/>
            <person name="Li Y."/>
            <person name="Wang S."/>
            <person name="Li R."/>
            <person name="Zhang H."/>
            <person name="Shen G."/>
            <person name="Guo B."/>
            <person name="Wei J."/>
            <person name="Xu J."/>
            <person name="St-Pierre B."/>
            <person name="Chen S."/>
            <person name="Sun C."/>
        </authorList>
    </citation>
    <scope>NUCLEOTIDE SEQUENCE [LARGE SCALE GENOMIC DNA]</scope>
</reference>
<organism evidence="1 2">
    <name type="scientific">Catharanthus roseus</name>
    <name type="common">Madagascar periwinkle</name>
    <name type="synonym">Vinca rosea</name>
    <dbReference type="NCBI Taxonomy" id="4058"/>
    <lineage>
        <taxon>Eukaryota</taxon>
        <taxon>Viridiplantae</taxon>
        <taxon>Streptophyta</taxon>
        <taxon>Embryophyta</taxon>
        <taxon>Tracheophyta</taxon>
        <taxon>Spermatophyta</taxon>
        <taxon>Magnoliopsida</taxon>
        <taxon>eudicotyledons</taxon>
        <taxon>Gunneridae</taxon>
        <taxon>Pentapetalae</taxon>
        <taxon>asterids</taxon>
        <taxon>lamiids</taxon>
        <taxon>Gentianales</taxon>
        <taxon>Apocynaceae</taxon>
        <taxon>Rauvolfioideae</taxon>
        <taxon>Vinceae</taxon>
        <taxon>Catharanthinae</taxon>
        <taxon>Catharanthus</taxon>
    </lineage>
</organism>
<dbReference type="Proteomes" id="UP001060085">
    <property type="component" value="Linkage Group LG08"/>
</dbReference>
<accession>A0ACB9ZSW2</accession>
<sequence>MPFTNVMNHSSYIGDNSLLLECSEEEDTGKRFKCLVLNLIVFTFKVNNAEFSTKNSLVRSAVSSEEDAFKLYNDHAFRLGFSVCNGNQKFKTGWMKSDKGKGEKAYTKVDFRLGCKAMIEFRLNDEGGWTVNRHDALIHSQRQVTKNNDGYLQELKDSGVSIAIGLRVLKKQVGVVSKWRSNANMEDFRCKERYVEMIVTKSKLLKHANEVILDKYILNRWTKDIDLSLGSSSIGDVGKVSKKDIASYSAWRREIIRKFSNLISAGELNINAQEYVEAGFRMMKDKIASEVGPYYVDNSNNEVGSPILKI</sequence>
<evidence type="ECO:0000313" key="1">
    <source>
        <dbReference type="EMBL" id="KAI5650675.1"/>
    </source>
</evidence>